<dbReference type="GO" id="GO:0005524">
    <property type="term" value="F:ATP binding"/>
    <property type="evidence" value="ECO:0007669"/>
    <property type="project" value="UniProtKB-UniRule"/>
</dbReference>
<keyword evidence="4" id="KW-0547">Nucleotide-binding</keyword>
<sequence length="152" mass="17206">MSSGSQKRVLKDFQKLEEEPPAGVSAAPNEQNVMEWNAIIIIGPGDTPFEDGMFRLILQFTELYPNEPPKVRFLSEIFHPNIYCDGSICLDVLGEHWSPAYDATTILLSIQSLLGDPNPNSPANYDAAKLYIENIKEYRKKVRICVEKTFQK</sequence>
<dbReference type="InterPro" id="IPR023313">
    <property type="entry name" value="UBQ-conjugating_AS"/>
</dbReference>
<dbReference type="CDD" id="cd23790">
    <property type="entry name" value="UBCc_UBE2A_2B"/>
    <property type="match status" value="1"/>
</dbReference>
<keyword evidence="2 4" id="KW-0833">Ubl conjugation pathway</keyword>
<reference evidence="6 7" key="1">
    <citation type="submission" date="2024-03" db="EMBL/GenBank/DDBJ databases">
        <title>The genome assembly and annotation of the cricket Gryllus longicercus Weissman &amp; Gray.</title>
        <authorList>
            <person name="Szrajer S."/>
            <person name="Gray D."/>
            <person name="Ylla G."/>
        </authorList>
    </citation>
    <scope>NUCLEOTIDE SEQUENCE [LARGE SCALE GENOMIC DNA]</scope>
    <source>
        <strain evidence="6">DAG 2021-001</strain>
        <tissue evidence="6">Whole body minus gut</tissue>
    </source>
</reference>
<dbReference type="PROSITE" id="PS00183">
    <property type="entry name" value="UBC_1"/>
    <property type="match status" value="1"/>
</dbReference>
<dbReference type="InterPro" id="IPR050113">
    <property type="entry name" value="Ub_conjugating_enzyme"/>
</dbReference>
<evidence type="ECO:0000256" key="4">
    <source>
        <dbReference type="RuleBase" id="RU362109"/>
    </source>
</evidence>
<dbReference type="AlphaFoldDB" id="A0AAN9VCJ5"/>
<dbReference type="SMART" id="SM00212">
    <property type="entry name" value="UBCc"/>
    <property type="match status" value="1"/>
</dbReference>
<dbReference type="Pfam" id="PF00179">
    <property type="entry name" value="UQ_con"/>
    <property type="match status" value="1"/>
</dbReference>
<dbReference type="SUPFAM" id="SSF54495">
    <property type="entry name" value="UBC-like"/>
    <property type="match status" value="1"/>
</dbReference>
<evidence type="ECO:0000256" key="2">
    <source>
        <dbReference type="ARBA" id="ARBA00022786"/>
    </source>
</evidence>
<dbReference type="Proteomes" id="UP001378592">
    <property type="component" value="Unassembled WGS sequence"/>
</dbReference>
<dbReference type="InterPro" id="IPR000608">
    <property type="entry name" value="UBC"/>
</dbReference>
<protein>
    <recommendedName>
        <fullName evidence="5">UBC core domain-containing protein</fullName>
    </recommendedName>
</protein>
<keyword evidence="1" id="KW-0808">Transferase</keyword>
<dbReference type="Gene3D" id="3.10.110.10">
    <property type="entry name" value="Ubiquitin Conjugating Enzyme"/>
    <property type="match status" value="1"/>
</dbReference>
<evidence type="ECO:0000259" key="5">
    <source>
        <dbReference type="PROSITE" id="PS50127"/>
    </source>
</evidence>
<dbReference type="PROSITE" id="PS50127">
    <property type="entry name" value="UBC_2"/>
    <property type="match status" value="1"/>
</dbReference>
<dbReference type="InterPro" id="IPR016135">
    <property type="entry name" value="UBQ-conjugating_enzyme/RWD"/>
</dbReference>
<feature type="active site" description="Glycyl thioester intermediate" evidence="3">
    <location>
        <position position="89"/>
    </location>
</feature>
<feature type="domain" description="UBC core" evidence="5">
    <location>
        <begin position="4"/>
        <end position="151"/>
    </location>
</feature>
<accession>A0AAN9VCJ5</accession>
<evidence type="ECO:0000313" key="7">
    <source>
        <dbReference type="Proteomes" id="UP001378592"/>
    </source>
</evidence>
<dbReference type="PANTHER" id="PTHR24067">
    <property type="entry name" value="UBIQUITIN-CONJUGATING ENZYME E2"/>
    <property type="match status" value="1"/>
</dbReference>
<keyword evidence="7" id="KW-1185">Reference proteome</keyword>
<dbReference type="EMBL" id="JAZDUA010000361">
    <property type="protein sequence ID" value="KAK7793785.1"/>
    <property type="molecule type" value="Genomic_DNA"/>
</dbReference>
<organism evidence="6 7">
    <name type="scientific">Gryllus longicercus</name>
    <dbReference type="NCBI Taxonomy" id="2509291"/>
    <lineage>
        <taxon>Eukaryota</taxon>
        <taxon>Metazoa</taxon>
        <taxon>Ecdysozoa</taxon>
        <taxon>Arthropoda</taxon>
        <taxon>Hexapoda</taxon>
        <taxon>Insecta</taxon>
        <taxon>Pterygota</taxon>
        <taxon>Neoptera</taxon>
        <taxon>Polyneoptera</taxon>
        <taxon>Orthoptera</taxon>
        <taxon>Ensifera</taxon>
        <taxon>Gryllidea</taxon>
        <taxon>Grylloidea</taxon>
        <taxon>Gryllidae</taxon>
        <taxon>Gryllinae</taxon>
        <taxon>Gryllus</taxon>
    </lineage>
</organism>
<gene>
    <name evidence="6" type="ORF">R5R35_013040</name>
</gene>
<evidence type="ECO:0000313" key="6">
    <source>
        <dbReference type="EMBL" id="KAK7793785.1"/>
    </source>
</evidence>
<comment type="caution">
    <text evidence="6">The sequence shown here is derived from an EMBL/GenBank/DDBJ whole genome shotgun (WGS) entry which is preliminary data.</text>
</comment>
<dbReference type="FunFam" id="3.10.110.10:FF:000090">
    <property type="entry name" value="Ubiquitin-conjugating enzyme E2-17 kDa"/>
    <property type="match status" value="1"/>
</dbReference>
<evidence type="ECO:0000256" key="3">
    <source>
        <dbReference type="PROSITE-ProRule" id="PRU10133"/>
    </source>
</evidence>
<name>A0AAN9VCJ5_9ORTH</name>
<comment type="similarity">
    <text evidence="4">Belongs to the ubiquitin-conjugating enzyme family.</text>
</comment>
<evidence type="ECO:0000256" key="1">
    <source>
        <dbReference type="ARBA" id="ARBA00022679"/>
    </source>
</evidence>
<dbReference type="GO" id="GO:0016740">
    <property type="term" value="F:transferase activity"/>
    <property type="evidence" value="ECO:0007669"/>
    <property type="project" value="UniProtKB-KW"/>
</dbReference>
<proteinExistence type="inferred from homology"/>
<keyword evidence="4" id="KW-0067">ATP-binding</keyword>